<evidence type="ECO:0000256" key="1">
    <source>
        <dbReference type="ARBA" id="ARBA00006056"/>
    </source>
</evidence>
<protein>
    <recommendedName>
        <fullName evidence="4">Ldh family oxidoreductase</fullName>
    </recommendedName>
</protein>
<dbReference type="InterPro" id="IPR043144">
    <property type="entry name" value="Mal/L-sulf/L-lact_DH-like_ah"/>
</dbReference>
<dbReference type="PANTHER" id="PTHR11091">
    <property type="entry name" value="OXIDOREDUCTASE-RELATED"/>
    <property type="match status" value="1"/>
</dbReference>
<dbReference type="InterPro" id="IPR003767">
    <property type="entry name" value="Malate/L-lactate_DH-like"/>
</dbReference>
<dbReference type="InterPro" id="IPR043143">
    <property type="entry name" value="Mal/L-sulf/L-lact_DH-like_NADP"/>
</dbReference>
<reference evidence="3" key="1">
    <citation type="submission" date="2018-05" db="EMBL/GenBank/DDBJ databases">
        <authorList>
            <person name="Lanie J.A."/>
            <person name="Ng W.-L."/>
            <person name="Kazmierczak K.M."/>
            <person name="Andrzejewski T.M."/>
            <person name="Davidsen T.M."/>
            <person name="Wayne K.J."/>
            <person name="Tettelin H."/>
            <person name="Glass J.I."/>
            <person name="Rusch D."/>
            <person name="Podicherti R."/>
            <person name="Tsui H.-C.T."/>
            <person name="Winkler M.E."/>
        </authorList>
    </citation>
    <scope>NUCLEOTIDE SEQUENCE</scope>
</reference>
<dbReference type="Gene3D" id="1.10.1530.10">
    <property type="match status" value="1"/>
</dbReference>
<dbReference type="GO" id="GO:0016491">
    <property type="term" value="F:oxidoreductase activity"/>
    <property type="evidence" value="ECO:0007669"/>
    <property type="project" value="UniProtKB-KW"/>
</dbReference>
<dbReference type="PANTHER" id="PTHR11091:SF0">
    <property type="entry name" value="MALATE DEHYDROGENASE"/>
    <property type="match status" value="1"/>
</dbReference>
<dbReference type="SUPFAM" id="SSF89733">
    <property type="entry name" value="L-sulfolactate dehydrogenase-like"/>
    <property type="match status" value="1"/>
</dbReference>
<dbReference type="EMBL" id="UINC01051137">
    <property type="protein sequence ID" value="SVB64927.1"/>
    <property type="molecule type" value="Genomic_DNA"/>
</dbReference>
<proteinExistence type="inferred from homology"/>
<evidence type="ECO:0000313" key="3">
    <source>
        <dbReference type="EMBL" id="SVB64927.1"/>
    </source>
</evidence>
<feature type="non-terminal residue" evidence="3">
    <location>
        <position position="1"/>
    </location>
</feature>
<dbReference type="Gene3D" id="3.30.1370.60">
    <property type="entry name" value="Hypothetical oxidoreductase yiak, domain 2"/>
    <property type="match status" value="1"/>
</dbReference>
<sequence length="124" mass="13747">LGGVVAHKGYGLSFVVELLGGILSGQGCAAGERIMVSNGVLFTVYHIEHFIGLSTYFDELEALIQHVKSSRLAPGFEEILIPGEPEFRYAQRKQNEGIEVDDTTWKSICEEARMFGLNPDQWLC</sequence>
<gene>
    <name evidence="3" type="ORF">METZ01_LOCUS217781</name>
</gene>
<organism evidence="3">
    <name type="scientific">marine metagenome</name>
    <dbReference type="NCBI Taxonomy" id="408172"/>
    <lineage>
        <taxon>unclassified sequences</taxon>
        <taxon>metagenomes</taxon>
        <taxon>ecological metagenomes</taxon>
    </lineage>
</organism>
<evidence type="ECO:0000256" key="2">
    <source>
        <dbReference type="ARBA" id="ARBA00023002"/>
    </source>
</evidence>
<name>A0A382FS07_9ZZZZ</name>
<comment type="similarity">
    <text evidence="1">Belongs to the LDH2/MDH2 oxidoreductase family.</text>
</comment>
<dbReference type="Pfam" id="PF02615">
    <property type="entry name" value="Ldh_2"/>
    <property type="match status" value="1"/>
</dbReference>
<keyword evidence="2" id="KW-0560">Oxidoreductase</keyword>
<evidence type="ECO:0008006" key="4">
    <source>
        <dbReference type="Google" id="ProtNLM"/>
    </source>
</evidence>
<accession>A0A382FS07</accession>
<dbReference type="AlphaFoldDB" id="A0A382FS07"/>
<dbReference type="InterPro" id="IPR036111">
    <property type="entry name" value="Mal/L-sulfo/L-lacto_DH-like_sf"/>
</dbReference>